<gene>
    <name evidence="2" type="ORF">ACFP3U_14910</name>
</gene>
<proteinExistence type="predicted"/>
<sequence>MDTVVVLEPDTPTNVRILGSDHAPADPESPVRRAHTAPAEASGVCGPLTLCGLDTSDMTLAPHRYAPERSGWHSCSVCRTGGAGTAYGSPEEGAHPAGTAVPAAP</sequence>
<dbReference type="EMBL" id="JBHSOF010000016">
    <property type="protein sequence ID" value="MFC5664271.1"/>
    <property type="molecule type" value="Genomic_DNA"/>
</dbReference>
<evidence type="ECO:0000313" key="2">
    <source>
        <dbReference type="EMBL" id="MFC5664271.1"/>
    </source>
</evidence>
<reference evidence="3" key="1">
    <citation type="journal article" date="2019" name="Int. J. Syst. Evol. Microbiol.">
        <title>The Global Catalogue of Microorganisms (GCM) 10K type strain sequencing project: providing services to taxonomists for standard genome sequencing and annotation.</title>
        <authorList>
            <consortium name="The Broad Institute Genomics Platform"/>
            <consortium name="The Broad Institute Genome Sequencing Center for Infectious Disease"/>
            <person name="Wu L."/>
            <person name="Ma J."/>
        </authorList>
    </citation>
    <scope>NUCLEOTIDE SEQUENCE [LARGE SCALE GENOMIC DNA]</scope>
    <source>
        <strain evidence="3">CGMCC 4.1437</strain>
    </source>
</reference>
<feature type="region of interest" description="Disordered" evidence="1">
    <location>
        <begin position="1"/>
        <end position="39"/>
    </location>
</feature>
<accession>A0ABW0X527</accession>
<dbReference type="RefSeq" id="WP_380225972.1">
    <property type="nucleotide sequence ID" value="NZ_JBHSOF010000016.1"/>
</dbReference>
<comment type="caution">
    <text evidence="2">The sequence shown here is derived from an EMBL/GenBank/DDBJ whole genome shotgun (WGS) entry which is preliminary data.</text>
</comment>
<feature type="region of interest" description="Disordered" evidence="1">
    <location>
        <begin position="83"/>
        <end position="105"/>
    </location>
</feature>
<dbReference type="Proteomes" id="UP001595975">
    <property type="component" value="Unassembled WGS sequence"/>
</dbReference>
<evidence type="ECO:0000313" key="3">
    <source>
        <dbReference type="Proteomes" id="UP001595975"/>
    </source>
</evidence>
<name>A0ABW0X527_9ACTN</name>
<keyword evidence="3" id="KW-1185">Reference proteome</keyword>
<organism evidence="2 3">
    <name type="scientific">Kitasatospora misakiensis</name>
    <dbReference type="NCBI Taxonomy" id="67330"/>
    <lineage>
        <taxon>Bacteria</taxon>
        <taxon>Bacillati</taxon>
        <taxon>Actinomycetota</taxon>
        <taxon>Actinomycetes</taxon>
        <taxon>Kitasatosporales</taxon>
        <taxon>Streptomycetaceae</taxon>
        <taxon>Kitasatospora</taxon>
    </lineage>
</organism>
<evidence type="ECO:0000256" key="1">
    <source>
        <dbReference type="SAM" id="MobiDB-lite"/>
    </source>
</evidence>
<protein>
    <submittedName>
        <fullName evidence="2">Uncharacterized protein</fullName>
    </submittedName>
</protein>